<dbReference type="AlphaFoldDB" id="A0A1H6HLL7"/>
<evidence type="ECO:0000313" key="1">
    <source>
        <dbReference type="EMBL" id="SEH36621.1"/>
    </source>
</evidence>
<dbReference type="SUPFAM" id="SSF55909">
    <property type="entry name" value="Pentein"/>
    <property type="match status" value="1"/>
</dbReference>
<organism evidence="1 2">
    <name type="scientific">Halopenitus malekzadehii</name>
    <dbReference type="NCBI Taxonomy" id="1267564"/>
    <lineage>
        <taxon>Archaea</taxon>
        <taxon>Methanobacteriati</taxon>
        <taxon>Methanobacteriota</taxon>
        <taxon>Stenosarchaea group</taxon>
        <taxon>Halobacteria</taxon>
        <taxon>Halobacteriales</taxon>
        <taxon>Haloferacaceae</taxon>
        <taxon>Halopenitus</taxon>
    </lineage>
</organism>
<keyword evidence="2" id="KW-1185">Reference proteome</keyword>
<dbReference type="Proteomes" id="UP000199215">
    <property type="component" value="Unassembled WGS sequence"/>
</dbReference>
<dbReference type="Pfam" id="PF19420">
    <property type="entry name" value="DDAH_eukar"/>
    <property type="match status" value="1"/>
</dbReference>
<dbReference type="PANTHER" id="PTHR47271:SF2">
    <property type="entry name" value="ARGININE DEIMINASE"/>
    <property type="match status" value="1"/>
</dbReference>
<dbReference type="GO" id="GO:0016990">
    <property type="term" value="F:arginine deiminase activity"/>
    <property type="evidence" value="ECO:0007669"/>
    <property type="project" value="TreeGrafter"/>
</dbReference>
<reference evidence="1 2" key="1">
    <citation type="submission" date="2016-10" db="EMBL/GenBank/DDBJ databases">
        <authorList>
            <person name="de Groot N.N."/>
        </authorList>
    </citation>
    <scope>NUCLEOTIDE SEQUENCE [LARGE SCALE GENOMIC DNA]</scope>
    <source>
        <strain evidence="1 2">IBRC-M10418</strain>
    </source>
</reference>
<keyword evidence="1" id="KW-0378">Hydrolase</keyword>
<evidence type="ECO:0000313" key="2">
    <source>
        <dbReference type="Proteomes" id="UP000199215"/>
    </source>
</evidence>
<dbReference type="EMBL" id="FNWU01000001">
    <property type="protein sequence ID" value="SEH36621.1"/>
    <property type="molecule type" value="Genomic_DNA"/>
</dbReference>
<name>A0A1H6HLL7_9EURY</name>
<dbReference type="RefSeq" id="WP_092812651.1">
    <property type="nucleotide sequence ID" value="NZ_FNWU01000001.1"/>
</dbReference>
<dbReference type="GO" id="GO:0019546">
    <property type="term" value="P:L-arginine deiminase pathway"/>
    <property type="evidence" value="ECO:0007669"/>
    <property type="project" value="TreeGrafter"/>
</dbReference>
<proteinExistence type="predicted"/>
<gene>
    <name evidence="1" type="ORF">SAMN05192561_10138</name>
</gene>
<accession>A0A1H6HLL7</accession>
<dbReference type="STRING" id="1267564.SAMN05192561_10138"/>
<dbReference type="OrthoDB" id="334201at2157"/>
<protein>
    <submittedName>
        <fullName evidence="1">N-Dimethylarginine dimethylaminohydrolase</fullName>
    </submittedName>
</protein>
<dbReference type="Gene3D" id="3.75.10.10">
    <property type="entry name" value="L-arginine/glycine Amidinotransferase, Chain A"/>
    <property type="match status" value="1"/>
</dbReference>
<dbReference type="PANTHER" id="PTHR47271">
    <property type="entry name" value="ARGININE DEIMINASE"/>
    <property type="match status" value="1"/>
</dbReference>
<sequence length="296" mass="32269">MSDVWDLEPSVRSEYGRLERVLVHEPGAEFNTVVDPDAWNWDGLPRQERAAKEHQGLVEALESRGVTVHQLTDAADDLAESLFVRDVGFAIEGGIVVGNMVEETRHGEERRLSERVIELGAPIYHSVHGDGGFEAGNMVWIDEGTVAIGRSQTTNAAGIRQVRTVLETYGVDVIEVPIFGSTESTGQTHLALVFSMVAPDLALVYSEAVPPEFLDTLHDRGIETIPVPMREQRNRATSTIVVEPGTILLPSGNHEVRAALKARGFEVVELTAQEIRKAGGGPKGLVLPLERASVEE</sequence>